<dbReference type="RefSeq" id="WP_189091756.1">
    <property type="nucleotide sequence ID" value="NZ_BMQL01000022.1"/>
</dbReference>
<keyword evidence="2" id="KW-1185">Reference proteome</keyword>
<proteinExistence type="predicted"/>
<dbReference type="InterPro" id="IPR015943">
    <property type="entry name" value="WD40/YVTN_repeat-like_dom_sf"/>
</dbReference>
<evidence type="ECO:0000313" key="1">
    <source>
        <dbReference type="EMBL" id="GGR19020.1"/>
    </source>
</evidence>
<reference evidence="1" key="1">
    <citation type="journal article" date="2014" name="Int. J. Syst. Evol. Microbiol.">
        <title>Complete genome sequence of Corynebacterium casei LMG S-19264T (=DSM 44701T), isolated from a smear-ripened cheese.</title>
        <authorList>
            <consortium name="US DOE Joint Genome Institute (JGI-PGF)"/>
            <person name="Walter F."/>
            <person name="Albersmeier A."/>
            <person name="Kalinowski J."/>
            <person name="Ruckert C."/>
        </authorList>
    </citation>
    <scope>NUCLEOTIDE SEQUENCE</scope>
    <source>
        <strain evidence="1">JCM 31311</strain>
    </source>
</reference>
<protein>
    <submittedName>
        <fullName evidence="1">Uncharacterized protein</fullName>
    </submittedName>
</protein>
<comment type="caution">
    <text evidence="1">The sequence shown here is derived from an EMBL/GenBank/DDBJ whole genome shotgun (WGS) entry which is preliminary data.</text>
</comment>
<sequence>MSAPPNLSLKKLALQLGISTAGKSQDQLAAAIKSAISAASGRRVITSFVPYNPSSSIIRGETMIGVDSVAGAAYYRSATNLYRSTDFGVTSSSALSLPAVTSPYTVGKIVRWNGSLWCIGRDATTNNMSVYRATPTTGNTPLVWSGPLLAMNTGTSGFGFGPSLSEGDALYLYVAEYGLPSLSGGGRVFRLPATDSAGTAWQTILGPLAGTTHMHAVATDPQNPGHVWVTLGDGVAACVKRSTDYGSTWTDMVSDSRWQTVQISFDANYVYLAPDVTYNSLVVYNRATGAFQIGASAYHAYLPVLSPGVFFDAGTTSGSTTLTMKSFVTSAFDPTDVGRPITGQNIPAGTTIAAYTNAYQVTLSQAATATLSGGYIHIQRPERWNANCFLGAVDESVGAYYFAANDNAAGPAGIAGRFGLFVVPCVGAAPQFLDYLPGTGTQVFIALGRVWFGQYNRSLISFASV</sequence>
<dbReference type="AlphaFoldDB" id="A0A918CEP9"/>
<accession>A0A918CEP9</accession>
<dbReference type="Gene3D" id="2.130.10.10">
    <property type="entry name" value="YVTN repeat-like/Quinoprotein amine dehydrogenase"/>
    <property type="match status" value="1"/>
</dbReference>
<dbReference type="EMBL" id="BMQL01000022">
    <property type="protein sequence ID" value="GGR19020.1"/>
    <property type="molecule type" value="Genomic_DNA"/>
</dbReference>
<dbReference type="Proteomes" id="UP000603865">
    <property type="component" value="Unassembled WGS sequence"/>
</dbReference>
<organism evidence="1 2">
    <name type="scientific">Deinococcus ruber</name>
    <dbReference type="NCBI Taxonomy" id="1848197"/>
    <lineage>
        <taxon>Bacteria</taxon>
        <taxon>Thermotogati</taxon>
        <taxon>Deinococcota</taxon>
        <taxon>Deinococci</taxon>
        <taxon>Deinococcales</taxon>
        <taxon>Deinococcaceae</taxon>
        <taxon>Deinococcus</taxon>
    </lineage>
</organism>
<gene>
    <name evidence="1" type="ORF">GCM10008957_34610</name>
</gene>
<evidence type="ECO:0000313" key="2">
    <source>
        <dbReference type="Proteomes" id="UP000603865"/>
    </source>
</evidence>
<name>A0A918CEP9_9DEIO</name>
<dbReference type="SUPFAM" id="SSF110296">
    <property type="entry name" value="Oligoxyloglucan reducing end-specific cellobiohydrolase"/>
    <property type="match status" value="1"/>
</dbReference>
<reference evidence="1" key="2">
    <citation type="submission" date="2020-09" db="EMBL/GenBank/DDBJ databases">
        <authorList>
            <person name="Sun Q."/>
            <person name="Ohkuma M."/>
        </authorList>
    </citation>
    <scope>NUCLEOTIDE SEQUENCE</scope>
    <source>
        <strain evidence="1">JCM 31311</strain>
    </source>
</reference>